<organism evidence="2 3">
    <name type="scientific">Sphagnum jensenii</name>
    <dbReference type="NCBI Taxonomy" id="128206"/>
    <lineage>
        <taxon>Eukaryota</taxon>
        <taxon>Viridiplantae</taxon>
        <taxon>Streptophyta</taxon>
        <taxon>Embryophyta</taxon>
        <taxon>Bryophyta</taxon>
        <taxon>Sphagnophytina</taxon>
        <taxon>Sphagnopsida</taxon>
        <taxon>Sphagnales</taxon>
        <taxon>Sphagnaceae</taxon>
        <taxon>Sphagnum</taxon>
    </lineage>
</organism>
<sequence length="890" mass="100490">MGVNCCVDNCCVWFGSQQQYGEIAENLRRRNFGKLQMQQQQQQQQRIGGSFASMSSSSAHAGILPHQAFLALSSSVVERSSNRRFLGTQLSFSIAPGQLGNSGCCSGNHIVQQHQQQKMPLLPQVFSRRLQHLRPLNVCLERRRRWCVCCHCARSTESGVCEEEEKEEEKEEEGGGQLAIVWFKHDLRIDDHLGLAAALEYERVLPLFIFDPDVYAGWSKELLESLFDAVEDLRSSLRSINSDLLIWTGQTAEVLLALARETGAASIIAEEEIEDRWCNIVVSVSTALAAQTPPYHMTRLQQWRASLYNTESVLELPDNYKEFKQMNCEILSPINPPTSLPPLPRNINPGVFLSLDELFFSVDAIYMENPWWKTLKEAKAQSAENLLLQKVQCVNGHATRVVSSAQPGLENLTRWQDMIRRAYQKRSLWKRRKKAYLHTDKKHLSYIVKGGASGATNLLSLYLKIAEPTLQKDCKGVLTRAMTLEKRPGASFRQIFNWALALGTLSRRRVYSEAVKYERERTRGCLWPARFTAFPAAVALADVKAIEWYEMLQKRSCNQGIEKGFQVCSWRWRGFLIQYSKLGDEGPAVVLIHGFGAFWEHYRDNMRGLAEKGNRVWGLTMVGFGRSEKPSIAYTELLLAELVRDFIIDVIREPVVLAGNSIGGYTSSVVAGLWPSLVKSLVLLNTAGQVVPNYKQLAYRKPREKSAIAKRGAEVLLVYLRYLSNRLLKRCYPSRTARVDAWLRAEVMRPSFDPGSTAVLESLFYLNPPLPLNFYLDQYGGKVLVVQGTRDPLQNSAKRAASLQKNCSNVSIQYLIAGHCPHDEMPDEVNAILHDWLRTSSPELVVATVDTISTDGVWDGEENTGHADAAAILNGEIQLVKSDWFAYFNW</sequence>
<dbReference type="PANTHER" id="PTHR47832:SF1">
    <property type="entry name" value="DNA PHOTOLYASE"/>
    <property type="match status" value="1"/>
</dbReference>
<reference evidence="2" key="1">
    <citation type="submission" date="2024-02" db="EMBL/GenBank/DDBJ databases">
        <authorList>
            <consortium name="ELIXIR-Norway"/>
            <consortium name="Elixir Norway"/>
        </authorList>
    </citation>
    <scope>NUCLEOTIDE SEQUENCE</scope>
</reference>
<dbReference type="Proteomes" id="UP001497444">
    <property type="component" value="Chromosome 7"/>
</dbReference>
<dbReference type="EMBL" id="OZ020102">
    <property type="protein sequence ID" value="CAK9276249.1"/>
    <property type="molecule type" value="Genomic_DNA"/>
</dbReference>
<dbReference type="Pfam" id="PF12697">
    <property type="entry name" value="Abhydrolase_6"/>
    <property type="match status" value="1"/>
</dbReference>
<proteinExistence type="predicted"/>
<dbReference type="InterPro" id="IPR006050">
    <property type="entry name" value="DNA_photolyase_N"/>
</dbReference>
<dbReference type="SUPFAM" id="SSF53474">
    <property type="entry name" value="alpha/beta-Hydrolases"/>
    <property type="match status" value="1"/>
</dbReference>
<name>A0ABP0XAY7_9BRYO</name>
<dbReference type="PANTHER" id="PTHR47832">
    <property type="entry name" value="DNA PHOTOLYASE"/>
    <property type="match status" value="1"/>
</dbReference>
<dbReference type="InterPro" id="IPR036155">
    <property type="entry name" value="Crypto/Photolyase_N_sf"/>
</dbReference>
<evidence type="ECO:0000259" key="1">
    <source>
        <dbReference type="PROSITE" id="PS51645"/>
    </source>
</evidence>
<gene>
    <name evidence="2" type="ORF">CSSPJE1EN1_LOCUS21727</name>
</gene>
<evidence type="ECO:0000313" key="3">
    <source>
        <dbReference type="Proteomes" id="UP001497444"/>
    </source>
</evidence>
<feature type="domain" description="Photolyase/cryptochrome alpha/beta" evidence="1">
    <location>
        <begin position="177"/>
        <end position="303"/>
    </location>
</feature>
<dbReference type="Gene3D" id="3.40.50.1820">
    <property type="entry name" value="alpha/beta hydrolase"/>
    <property type="match status" value="1"/>
</dbReference>
<dbReference type="Pfam" id="PF00875">
    <property type="entry name" value="DNA_photolyase"/>
    <property type="match status" value="1"/>
</dbReference>
<protein>
    <recommendedName>
        <fullName evidence="1">Photolyase/cryptochrome alpha/beta domain-containing protein</fullName>
    </recommendedName>
</protein>
<evidence type="ECO:0000313" key="2">
    <source>
        <dbReference type="EMBL" id="CAK9276249.1"/>
    </source>
</evidence>
<accession>A0ABP0XAY7</accession>
<dbReference type="InterPro" id="IPR000073">
    <property type="entry name" value="AB_hydrolase_1"/>
</dbReference>
<dbReference type="PROSITE" id="PS51645">
    <property type="entry name" value="PHR_CRY_ALPHA_BETA"/>
    <property type="match status" value="1"/>
</dbReference>
<dbReference type="InterPro" id="IPR029058">
    <property type="entry name" value="AB_hydrolase_fold"/>
</dbReference>
<dbReference type="SUPFAM" id="SSF52425">
    <property type="entry name" value="Cryptochrome/photolyase, N-terminal domain"/>
    <property type="match status" value="1"/>
</dbReference>
<dbReference type="InterPro" id="IPR014729">
    <property type="entry name" value="Rossmann-like_a/b/a_fold"/>
</dbReference>
<keyword evidence="3" id="KW-1185">Reference proteome</keyword>
<dbReference type="Gene3D" id="3.40.50.620">
    <property type="entry name" value="HUPs"/>
    <property type="match status" value="1"/>
</dbReference>